<keyword evidence="3" id="KW-1185">Reference proteome</keyword>
<sequence length="213" mass="23970">MRSGKAIVEDKFVYGQEKHLTVLKTSLFFAGDGFAAYDSNSGLVFRVDSYGPDAGGSGELVLMDALGRCILTVRRKRLSLHNRWEGFAGERTGQKKPIFSVCRSSMIRRSRMFVEVYNKKTGNEYYQIEGSFSCRRCTIFNPKREAVAEIRRKVDAYSHVVLGKDVFQLSLKPGFDGAFAMGLVLILDRIHGADYGHDDDSEKGDILFGHYML</sequence>
<evidence type="ECO:0000313" key="3">
    <source>
        <dbReference type="Proteomes" id="UP000653305"/>
    </source>
</evidence>
<dbReference type="PANTHER" id="PTHR31087:SF60">
    <property type="entry name" value="PROTEIN LURP-ONE-RELATED 5"/>
    <property type="match status" value="1"/>
</dbReference>
<dbReference type="Proteomes" id="UP000653305">
    <property type="component" value="Unassembled WGS sequence"/>
</dbReference>
<dbReference type="OrthoDB" id="677463at2759"/>
<evidence type="ECO:0000313" key="2">
    <source>
        <dbReference type="EMBL" id="GFQ04595.1"/>
    </source>
</evidence>
<reference evidence="2" key="1">
    <citation type="submission" date="2020-07" db="EMBL/GenBank/DDBJ databases">
        <title>Ethylene signaling mediates host invasion by parasitic plants.</title>
        <authorList>
            <person name="Yoshida S."/>
        </authorList>
    </citation>
    <scope>NUCLEOTIDE SEQUENCE</scope>
    <source>
        <strain evidence="2">Okayama</strain>
    </source>
</reference>
<organism evidence="2 3">
    <name type="scientific">Phtheirospermum japonicum</name>
    <dbReference type="NCBI Taxonomy" id="374723"/>
    <lineage>
        <taxon>Eukaryota</taxon>
        <taxon>Viridiplantae</taxon>
        <taxon>Streptophyta</taxon>
        <taxon>Embryophyta</taxon>
        <taxon>Tracheophyta</taxon>
        <taxon>Spermatophyta</taxon>
        <taxon>Magnoliopsida</taxon>
        <taxon>eudicotyledons</taxon>
        <taxon>Gunneridae</taxon>
        <taxon>Pentapetalae</taxon>
        <taxon>asterids</taxon>
        <taxon>lamiids</taxon>
        <taxon>Lamiales</taxon>
        <taxon>Orobanchaceae</taxon>
        <taxon>Orobanchaceae incertae sedis</taxon>
        <taxon>Phtheirospermum</taxon>
    </lineage>
</organism>
<dbReference type="EMBL" id="BMAC01000957">
    <property type="protein sequence ID" value="GFQ04595.1"/>
    <property type="molecule type" value="Genomic_DNA"/>
</dbReference>
<dbReference type="PANTHER" id="PTHR31087">
    <property type="match status" value="1"/>
</dbReference>
<gene>
    <name evidence="2" type="ORF">PHJA_002603400</name>
</gene>
<proteinExistence type="inferred from homology"/>
<evidence type="ECO:0000256" key="1">
    <source>
        <dbReference type="ARBA" id="ARBA00005437"/>
    </source>
</evidence>
<dbReference type="InterPro" id="IPR007612">
    <property type="entry name" value="LOR"/>
</dbReference>
<comment type="caution">
    <text evidence="2">The sequence shown here is derived from an EMBL/GenBank/DDBJ whole genome shotgun (WGS) entry which is preliminary data.</text>
</comment>
<protein>
    <submittedName>
        <fullName evidence="2">Protein lurp-one-related 12</fullName>
    </submittedName>
</protein>
<dbReference type="InterPro" id="IPR025659">
    <property type="entry name" value="Tubby-like_C"/>
</dbReference>
<dbReference type="AlphaFoldDB" id="A0A830D7V4"/>
<dbReference type="SUPFAM" id="SSF54518">
    <property type="entry name" value="Tubby C-terminal domain-like"/>
    <property type="match status" value="1"/>
</dbReference>
<dbReference type="InterPro" id="IPR038595">
    <property type="entry name" value="LOR_sf"/>
</dbReference>
<comment type="similarity">
    <text evidence="1">Belongs to the LOR family.</text>
</comment>
<name>A0A830D7V4_9LAMI</name>
<dbReference type="Gene3D" id="2.40.160.200">
    <property type="entry name" value="LURP1-related"/>
    <property type="match status" value="1"/>
</dbReference>
<accession>A0A830D7V4</accession>
<dbReference type="Pfam" id="PF04525">
    <property type="entry name" value="LOR"/>
    <property type="match status" value="1"/>
</dbReference>